<feature type="binding site" evidence="14">
    <location>
        <position position="810"/>
    </location>
    <ligand>
        <name>substrate</name>
    </ligand>
</feature>
<dbReference type="PROSITE" id="PS00742">
    <property type="entry name" value="PEP_ENZYMES_2"/>
    <property type="match status" value="1"/>
</dbReference>
<dbReference type="Gene3D" id="3.30.1490.20">
    <property type="entry name" value="ATP-grasp fold, A domain"/>
    <property type="match status" value="1"/>
</dbReference>
<feature type="active site" description="Tele-phosphohistidine intermediate" evidence="13">
    <location>
        <position position="478"/>
    </location>
</feature>
<dbReference type="Gene3D" id="3.50.30.10">
    <property type="entry name" value="Phosphohistidine domain"/>
    <property type="match status" value="1"/>
</dbReference>
<dbReference type="InterPro" id="IPR023151">
    <property type="entry name" value="PEP_util_CS"/>
</dbReference>
<dbReference type="Pfam" id="PF00391">
    <property type="entry name" value="PEP-utilizers"/>
    <property type="match status" value="1"/>
</dbReference>
<feature type="domain" description="Pyruvate phosphate dikinase AMP/ATP-binding" evidence="18">
    <location>
        <begin position="74"/>
        <end position="312"/>
    </location>
</feature>
<evidence type="ECO:0000256" key="1">
    <source>
        <dbReference type="ARBA" id="ARBA00001946"/>
    </source>
</evidence>
<dbReference type="InterPro" id="IPR015813">
    <property type="entry name" value="Pyrv/PenolPyrv_kinase-like_dom"/>
</dbReference>
<evidence type="ECO:0000256" key="12">
    <source>
        <dbReference type="ARBA" id="ARBA00032883"/>
    </source>
</evidence>
<accession>A0A366HXB7</accession>
<evidence type="ECO:0000313" key="20">
    <source>
        <dbReference type="EMBL" id="RBP48204.1"/>
    </source>
</evidence>
<evidence type="ECO:0000256" key="11">
    <source>
        <dbReference type="ARBA" id="ARBA00022842"/>
    </source>
</evidence>
<feature type="binding site" evidence="15">
    <location>
        <position position="813"/>
    </location>
    <ligand>
        <name>Mg(2+)</name>
        <dbReference type="ChEBI" id="CHEBI:18420"/>
    </ligand>
</feature>
<feature type="domain" description="Pyruvate phosphate dikinase AMP/ATP-binding" evidence="18">
    <location>
        <begin position="32"/>
        <end position="69"/>
    </location>
</feature>
<dbReference type="EMBL" id="QNRR01000001">
    <property type="protein sequence ID" value="RBP48204.1"/>
    <property type="molecule type" value="Genomic_DNA"/>
</dbReference>
<evidence type="ECO:0000256" key="7">
    <source>
        <dbReference type="ARBA" id="ARBA00022723"/>
    </source>
</evidence>
<evidence type="ECO:0000256" key="13">
    <source>
        <dbReference type="PIRSR" id="PIRSR000853-1"/>
    </source>
</evidence>
<feature type="binding site" evidence="14">
    <location>
        <position position="604"/>
    </location>
    <ligand>
        <name>substrate</name>
    </ligand>
</feature>
<keyword evidence="6" id="KW-0808">Transferase</keyword>
<evidence type="ECO:0000259" key="18">
    <source>
        <dbReference type="Pfam" id="PF01326"/>
    </source>
</evidence>
<evidence type="ECO:0000256" key="6">
    <source>
        <dbReference type="ARBA" id="ARBA00022679"/>
    </source>
</evidence>
<dbReference type="Pfam" id="PF02896">
    <property type="entry name" value="PEP-utilizers_C"/>
    <property type="match status" value="1"/>
</dbReference>
<comment type="similarity">
    <text evidence="3">Belongs to the PEP-utilizing enzyme family.</text>
</comment>
<evidence type="ECO:0000256" key="8">
    <source>
        <dbReference type="ARBA" id="ARBA00022741"/>
    </source>
</evidence>
<gene>
    <name evidence="20" type="ORF">DES53_1011005</name>
</gene>
<dbReference type="GO" id="GO:0050242">
    <property type="term" value="F:pyruvate, phosphate dikinase activity"/>
    <property type="evidence" value="ECO:0007669"/>
    <property type="project" value="UniProtKB-EC"/>
</dbReference>
<feature type="active site" description="Proton donor" evidence="13">
    <location>
        <position position="875"/>
    </location>
</feature>
<dbReference type="GO" id="GO:0005524">
    <property type="term" value="F:ATP binding"/>
    <property type="evidence" value="ECO:0007669"/>
    <property type="project" value="UniProtKB-KW"/>
</dbReference>
<evidence type="ECO:0000313" key="21">
    <source>
        <dbReference type="Proteomes" id="UP000253426"/>
    </source>
</evidence>
<comment type="cofactor">
    <cofactor evidence="1 15">
        <name>Mg(2+)</name>
        <dbReference type="ChEBI" id="CHEBI:18420"/>
    </cofactor>
</comment>
<evidence type="ECO:0000256" key="3">
    <source>
        <dbReference type="ARBA" id="ARBA00007837"/>
    </source>
</evidence>
<dbReference type="Gene3D" id="3.20.20.60">
    <property type="entry name" value="Phosphoenolpyruvate-binding domains"/>
    <property type="match status" value="1"/>
</dbReference>
<feature type="domain" description="PEP-utilising enzyme C-terminal" evidence="19">
    <location>
        <begin position="562"/>
        <end position="913"/>
    </location>
</feature>
<dbReference type="Gene3D" id="1.10.189.10">
    <property type="entry name" value="Pyruvate Phosphate Dikinase, domain 2"/>
    <property type="match status" value="1"/>
</dbReference>
<feature type="domain" description="PEP-utilising enzyme mobile" evidence="17">
    <location>
        <begin position="445"/>
        <end position="530"/>
    </location>
</feature>
<name>A0A366HXB7_9BACT</name>
<keyword evidence="9 20" id="KW-0418">Kinase</keyword>
<protein>
    <recommendedName>
        <fullName evidence="5">Pyruvate, phosphate dikinase</fullName>
        <ecNumber evidence="4">2.7.9.1</ecNumber>
    </recommendedName>
    <alternativeName>
        <fullName evidence="12">Pyruvate, orthophosphate dikinase</fullName>
    </alternativeName>
</protein>
<evidence type="ECO:0000256" key="14">
    <source>
        <dbReference type="PIRSR" id="PIRSR000853-2"/>
    </source>
</evidence>
<dbReference type="Proteomes" id="UP000253426">
    <property type="component" value="Unassembled WGS sequence"/>
</dbReference>
<feature type="compositionally biased region" description="Basic residues" evidence="16">
    <location>
        <begin position="954"/>
        <end position="984"/>
    </location>
</feature>
<evidence type="ECO:0000256" key="15">
    <source>
        <dbReference type="PIRSR" id="PIRSR000853-3"/>
    </source>
</evidence>
<evidence type="ECO:0000256" key="16">
    <source>
        <dbReference type="SAM" id="MobiDB-lite"/>
    </source>
</evidence>
<dbReference type="InterPro" id="IPR010121">
    <property type="entry name" value="Pyruvate_phosphate_dikinase"/>
</dbReference>
<evidence type="ECO:0000259" key="17">
    <source>
        <dbReference type="Pfam" id="PF00391"/>
    </source>
</evidence>
<dbReference type="RefSeq" id="WP_113957075.1">
    <property type="nucleotide sequence ID" value="NZ_QNRR01000001.1"/>
</dbReference>
<dbReference type="SUPFAM" id="SSF52009">
    <property type="entry name" value="Phosphohistidine domain"/>
    <property type="match status" value="1"/>
</dbReference>
<keyword evidence="20" id="KW-0670">Pyruvate</keyword>
<dbReference type="PANTHER" id="PTHR22931">
    <property type="entry name" value="PHOSPHOENOLPYRUVATE DIKINASE-RELATED"/>
    <property type="match status" value="1"/>
</dbReference>
<dbReference type="Pfam" id="PF01326">
    <property type="entry name" value="PPDK_N"/>
    <property type="match status" value="3"/>
</dbReference>
<dbReference type="PANTHER" id="PTHR22931:SF9">
    <property type="entry name" value="PYRUVATE, PHOSPHATE DIKINASE 1, CHLOROPLASTIC"/>
    <property type="match status" value="1"/>
</dbReference>
<feature type="binding site" evidence="14">
    <location>
        <position position="789"/>
    </location>
    <ligand>
        <name>substrate</name>
    </ligand>
</feature>
<keyword evidence="11 15" id="KW-0460">Magnesium</keyword>
<comment type="function">
    <text evidence="2">Catalyzes the reversible phosphorylation of pyruvate and phosphate.</text>
</comment>
<evidence type="ECO:0000256" key="10">
    <source>
        <dbReference type="ARBA" id="ARBA00022840"/>
    </source>
</evidence>
<sequence>MAKKASKGSASKTKYVYFFGAGKADGNGSMKALLGGKGANLAEMSRIGLPVPPGYTISTDVCTYYYDNKHTYPASLQGEVEKGVAGMEKIMGCKFGDTKGMPLLLAVRSGARDSMPGMMDTILNLGLNDQTVLALVKATGNERFAWDCYRRFIQMYGDVVMGVQKRPDEDEDPFELVIHKLKHDHHEDDVDDAHLTVDDYKELVARFKKLVKERTKKEFPTNPWDQLKGAVGAVFGSWNNDRAIVYRRKYNIPHEWGTAVNVQAMVFGNTGENSGSGVAFTRDPATGEKVFYGEFLINAQGEDVVAGVRTPSPVAELAAVMPAPYKELDRIRGVLESHFKDVQDFEFTIQDGKVFMLQTRNGKRTGVAAVRFAVEMEKEKLIDWQTAIRRVPADQLEQVLAPIFDSKAVKAAKSIASGLNAGPGAASGKIYFNSDRAAAAGDKGEKVLLVRNETSPEDIRGMLASEGILTLRGGVSSHAALVARQMGKVCVCGAADKTPDMSIDYEKRTLTVAGTTYKEGDFLSIDGSSGVVYEGSLPTAASEITQALVEGSAEAKEGRTFQNFQKLMNWCSKVTRLAVRTNADSPDQVENALAFGATGIGLCRTEHMFFEGDRIYAVREMIMSTDLEGRKKALAKLLPYQREDFTGIFKALKGLPATIRLLDPPLHEFLPKEDQENEMSDTVKKTGMTREFIVQRIHQLHEFNPMLGHRGCRLGIAYPEITEMQARAIFEAAVDVQKSGVKVKPEVMIPLVGFKKELDLQVEIVHAVAKAVMKERKAKIDYQVGTMIEVPRGAITADEIAETAQFFSFGTNDLTQTALGISRDDMGAFLTPYQENEVFKKNPFATLDQVGVGSLMKIAVEKGRSTKSDLKLGICGEHGGDPDSVKFCHRLGLNYVSCSPYRVPIARLAAAQAALEEAAASQKDVRSSAGSKPAVTARSGGKATADKKTATNKTKTRNKPMAKKAAKKAAKKPAKKAAKKAKKK</sequence>
<dbReference type="InterPro" id="IPR036637">
    <property type="entry name" value="Phosphohistidine_dom_sf"/>
</dbReference>
<dbReference type="InterPro" id="IPR000121">
    <property type="entry name" value="PEP_util_C"/>
</dbReference>
<keyword evidence="8" id="KW-0547">Nucleotide-binding</keyword>
<dbReference type="InterPro" id="IPR002192">
    <property type="entry name" value="PPDK_AMP/ATP-bd"/>
</dbReference>
<dbReference type="SUPFAM" id="SSF51621">
    <property type="entry name" value="Phosphoenolpyruvate/pyruvate domain"/>
    <property type="match status" value="1"/>
</dbReference>
<keyword evidence="7 15" id="KW-0479">Metal-binding</keyword>
<feature type="binding site" evidence="14">
    <location>
        <position position="812"/>
    </location>
    <ligand>
        <name>substrate</name>
    </ligand>
</feature>
<comment type="caution">
    <text evidence="20">The sequence shown here is derived from an EMBL/GenBank/DDBJ whole genome shotgun (WGS) entry which is preliminary data.</text>
</comment>
<evidence type="ECO:0000256" key="4">
    <source>
        <dbReference type="ARBA" id="ARBA00011994"/>
    </source>
</evidence>
<keyword evidence="10" id="KW-0067">ATP-binding</keyword>
<dbReference type="AlphaFoldDB" id="A0A366HXB7"/>
<feature type="binding site" evidence="14">
    <location>
        <position position="811"/>
    </location>
    <ligand>
        <name>substrate</name>
    </ligand>
</feature>
<dbReference type="InterPro" id="IPR008279">
    <property type="entry name" value="PEP-util_enz_mobile_dom"/>
</dbReference>
<evidence type="ECO:0000256" key="5">
    <source>
        <dbReference type="ARBA" id="ARBA00020138"/>
    </source>
</evidence>
<dbReference type="Gene3D" id="1.20.80.30">
    <property type="match status" value="1"/>
</dbReference>
<organism evidence="20 21">
    <name type="scientific">Roseimicrobium gellanilyticum</name>
    <dbReference type="NCBI Taxonomy" id="748857"/>
    <lineage>
        <taxon>Bacteria</taxon>
        <taxon>Pseudomonadati</taxon>
        <taxon>Verrucomicrobiota</taxon>
        <taxon>Verrucomicrobiia</taxon>
        <taxon>Verrucomicrobiales</taxon>
        <taxon>Verrucomicrobiaceae</taxon>
        <taxon>Roseimicrobium</taxon>
    </lineage>
</organism>
<dbReference type="NCBIfam" id="NF004531">
    <property type="entry name" value="PRK05878.1"/>
    <property type="match status" value="1"/>
</dbReference>
<dbReference type="InterPro" id="IPR040442">
    <property type="entry name" value="Pyrv_kinase-like_dom_sf"/>
</dbReference>
<dbReference type="InterPro" id="IPR013815">
    <property type="entry name" value="ATP_grasp_subdomain_1"/>
</dbReference>
<dbReference type="OrthoDB" id="9765468at2"/>
<feature type="binding site" evidence="14">
    <location>
        <position position="813"/>
    </location>
    <ligand>
        <name>substrate</name>
    </ligand>
</feature>
<evidence type="ECO:0000259" key="19">
    <source>
        <dbReference type="Pfam" id="PF02896"/>
    </source>
</evidence>
<dbReference type="InterPro" id="IPR018274">
    <property type="entry name" value="PEP_util_AS"/>
</dbReference>
<dbReference type="SUPFAM" id="SSF56059">
    <property type="entry name" value="Glutathione synthetase ATP-binding domain-like"/>
    <property type="match status" value="1"/>
</dbReference>
<dbReference type="Gene3D" id="3.30.470.20">
    <property type="entry name" value="ATP-grasp fold, B domain"/>
    <property type="match status" value="1"/>
</dbReference>
<dbReference type="GO" id="GO:0016301">
    <property type="term" value="F:kinase activity"/>
    <property type="evidence" value="ECO:0007669"/>
    <property type="project" value="UniProtKB-KW"/>
</dbReference>
<feature type="binding site" evidence="14">
    <location>
        <position position="660"/>
    </location>
    <ligand>
        <name>substrate</name>
    </ligand>
</feature>
<reference evidence="20 21" key="1">
    <citation type="submission" date="2018-06" db="EMBL/GenBank/DDBJ databases">
        <title>Genomic Encyclopedia of Type Strains, Phase IV (KMG-IV): sequencing the most valuable type-strain genomes for metagenomic binning, comparative biology and taxonomic classification.</title>
        <authorList>
            <person name="Goeker M."/>
        </authorList>
    </citation>
    <scope>NUCLEOTIDE SEQUENCE [LARGE SCALE GENOMIC DNA]</scope>
    <source>
        <strain evidence="20 21">DSM 25532</strain>
    </source>
</reference>
<evidence type="ECO:0000256" key="2">
    <source>
        <dbReference type="ARBA" id="ARBA00003144"/>
    </source>
</evidence>
<feature type="region of interest" description="Disordered" evidence="16">
    <location>
        <begin position="921"/>
        <end position="984"/>
    </location>
</feature>
<dbReference type="EC" id="2.7.9.1" evidence="4"/>
<feature type="domain" description="Pyruvate phosphate dikinase AMP/ATP-binding" evidence="18">
    <location>
        <begin position="325"/>
        <end position="379"/>
    </location>
</feature>
<keyword evidence="21" id="KW-1185">Reference proteome</keyword>
<dbReference type="PIRSF" id="PIRSF000853">
    <property type="entry name" value="PPDK"/>
    <property type="match status" value="1"/>
</dbReference>
<proteinExistence type="inferred from homology"/>
<dbReference type="NCBIfam" id="TIGR01828">
    <property type="entry name" value="pyru_phos_dikin"/>
    <property type="match status" value="1"/>
</dbReference>
<evidence type="ECO:0000256" key="9">
    <source>
        <dbReference type="ARBA" id="ARBA00022777"/>
    </source>
</evidence>
<dbReference type="GO" id="GO:0046872">
    <property type="term" value="F:metal ion binding"/>
    <property type="evidence" value="ECO:0007669"/>
    <property type="project" value="UniProtKB-KW"/>
</dbReference>
<feature type="binding site" evidence="15">
    <location>
        <position position="789"/>
    </location>
    <ligand>
        <name>Mg(2+)</name>
        <dbReference type="ChEBI" id="CHEBI:18420"/>
    </ligand>
</feature>
<dbReference type="PROSITE" id="PS00370">
    <property type="entry name" value="PEP_ENZYMES_PHOS_SITE"/>
    <property type="match status" value="1"/>
</dbReference>